<dbReference type="AlphaFoldDB" id="A0A4Z1T9L4"/>
<evidence type="ECO:0008006" key="4">
    <source>
        <dbReference type="Google" id="ProtNLM"/>
    </source>
</evidence>
<organism evidence="2 3">
    <name type="scientific">Giardia muris</name>
    <dbReference type="NCBI Taxonomy" id="5742"/>
    <lineage>
        <taxon>Eukaryota</taxon>
        <taxon>Metamonada</taxon>
        <taxon>Diplomonadida</taxon>
        <taxon>Hexamitidae</taxon>
        <taxon>Giardiinae</taxon>
        <taxon>Giardia</taxon>
    </lineage>
</organism>
<protein>
    <recommendedName>
        <fullName evidence="4">J domain-containing protein</fullName>
    </recommendedName>
</protein>
<dbReference type="Proteomes" id="UP000315496">
    <property type="component" value="Chromosome 2"/>
</dbReference>
<feature type="region of interest" description="Disordered" evidence="1">
    <location>
        <begin position="359"/>
        <end position="493"/>
    </location>
</feature>
<dbReference type="EMBL" id="VDLU01000002">
    <property type="protein sequence ID" value="TNJ29221.1"/>
    <property type="molecule type" value="Genomic_DNA"/>
</dbReference>
<proteinExistence type="predicted"/>
<evidence type="ECO:0000313" key="3">
    <source>
        <dbReference type="Proteomes" id="UP000315496"/>
    </source>
</evidence>
<gene>
    <name evidence="2" type="ORF">GMRT_11964</name>
</gene>
<keyword evidence="3" id="KW-1185">Reference proteome</keyword>
<feature type="compositionally biased region" description="Low complexity" evidence="1">
    <location>
        <begin position="411"/>
        <end position="420"/>
    </location>
</feature>
<evidence type="ECO:0000256" key="1">
    <source>
        <dbReference type="SAM" id="MobiDB-lite"/>
    </source>
</evidence>
<name>A0A4Z1T9L4_GIAMU</name>
<feature type="compositionally biased region" description="Polar residues" evidence="1">
    <location>
        <begin position="368"/>
        <end position="383"/>
    </location>
</feature>
<sequence>MTLAYRLLDLPPDSTDDTLISVAYKQARKRTLPENASVEDRDAFVVDNYLVRLAYNCVNTETRRTIYQQVEKAVTEALGKLNVVKRASPPALIDWSKDDVRSRIWEDWAKTIARAPVGFKDWHHARWLDPVPIVGGLDYLALCLDLVLGITLTVQFQKPGQDATSIETMRIERKTSATGASPLNQETPEQVKEGFTDFPKEALSQIKCGKEGLRCTIGTLALKDVELTKVEKPGPLTFDDRARMELTSALIYAAATELKKAEIEAYETTLSKFPNATNMKMTISNIEVSISPTTKNILADCDEPALILHVPVLLQPYRWDQTPRYALVNLLTGNMTGTSGISKSKQGLGKIKDAFKSLGRKMGGKGTPLSTPNKADSAASTDSCPGAISTPTTRPPKPVDHQSDEAKAKKTTLTTETAAKSMSVEDAPTSEKAHALSNPPLAPTPTKEDTASVASIPAKVEDVASPTKGPAFSTKNNLLGPHYMSDSESSIEL</sequence>
<comment type="caution">
    <text evidence="2">The sequence shown here is derived from an EMBL/GenBank/DDBJ whole genome shotgun (WGS) entry which is preliminary data.</text>
</comment>
<dbReference type="OrthoDB" id="10257953at2759"/>
<evidence type="ECO:0000313" key="2">
    <source>
        <dbReference type="EMBL" id="TNJ29221.1"/>
    </source>
</evidence>
<dbReference type="VEuPathDB" id="GiardiaDB:GMRT_11964"/>
<accession>A0A4Z1T9L4</accession>
<reference evidence="2 3" key="1">
    <citation type="submission" date="2019-05" db="EMBL/GenBank/DDBJ databases">
        <title>The compact genome of Giardia muris reveals important steps in the evolution of intestinal protozoan parasites.</title>
        <authorList>
            <person name="Xu F."/>
            <person name="Jimenez-Gonzalez A."/>
            <person name="Einarsson E."/>
            <person name="Astvaldsson A."/>
            <person name="Peirasmaki D."/>
            <person name="Eckmann L."/>
            <person name="Andersson J.O."/>
            <person name="Svard S.G."/>
            <person name="Jerlstrom-Hultqvist J."/>
        </authorList>
    </citation>
    <scope>NUCLEOTIDE SEQUENCE [LARGE SCALE GENOMIC DNA]</scope>
    <source>
        <strain evidence="2 3">Roberts-Thomson</strain>
    </source>
</reference>
<feature type="compositionally biased region" description="Basic and acidic residues" evidence="1">
    <location>
        <begin position="397"/>
        <end position="408"/>
    </location>
</feature>